<dbReference type="EMBL" id="JAGKHQ010000004">
    <property type="protein sequence ID" value="KAG7518200.1"/>
    <property type="molecule type" value="Genomic_DNA"/>
</dbReference>
<evidence type="ECO:0000313" key="1">
    <source>
        <dbReference type="EMBL" id="KAG7518200.1"/>
    </source>
</evidence>
<comment type="caution">
    <text evidence="1">The sequence shown here is derived from an EMBL/GenBank/DDBJ whole genome shotgun (WGS) entry which is preliminary data.</text>
</comment>
<evidence type="ECO:0000313" key="2">
    <source>
        <dbReference type="Proteomes" id="UP000693946"/>
    </source>
</evidence>
<dbReference type="Proteomes" id="UP000693946">
    <property type="component" value="Linkage Group LG12"/>
</dbReference>
<accession>A0AAV6SJM9</accession>
<proteinExistence type="predicted"/>
<keyword evidence="2" id="KW-1185">Reference proteome</keyword>
<organism evidence="1 2">
    <name type="scientific">Solea senegalensis</name>
    <name type="common">Senegalese sole</name>
    <dbReference type="NCBI Taxonomy" id="28829"/>
    <lineage>
        <taxon>Eukaryota</taxon>
        <taxon>Metazoa</taxon>
        <taxon>Chordata</taxon>
        <taxon>Craniata</taxon>
        <taxon>Vertebrata</taxon>
        <taxon>Euteleostomi</taxon>
        <taxon>Actinopterygii</taxon>
        <taxon>Neopterygii</taxon>
        <taxon>Teleostei</taxon>
        <taxon>Neoteleostei</taxon>
        <taxon>Acanthomorphata</taxon>
        <taxon>Carangaria</taxon>
        <taxon>Pleuronectiformes</taxon>
        <taxon>Pleuronectoidei</taxon>
        <taxon>Soleidae</taxon>
        <taxon>Solea</taxon>
    </lineage>
</organism>
<reference evidence="1 2" key="1">
    <citation type="journal article" date="2021" name="Sci. Rep.">
        <title>Chromosome anchoring in Senegalese sole (Solea senegalensis) reveals sex-associated markers and genome rearrangements in flatfish.</title>
        <authorList>
            <person name="Guerrero-Cozar I."/>
            <person name="Gomez-Garrido J."/>
            <person name="Berbel C."/>
            <person name="Martinez-Blanch J.F."/>
            <person name="Alioto T."/>
            <person name="Claros M.G."/>
            <person name="Gagnaire P.A."/>
            <person name="Manchado M."/>
        </authorList>
    </citation>
    <scope>NUCLEOTIDE SEQUENCE [LARGE SCALE GENOMIC DNA]</scope>
    <source>
        <strain evidence="1">Sse05_10M</strain>
    </source>
</reference>
<gene>
    <name evidence="1" type="ORF">JOB18_028121</name>
</gene>
<name>A0AAV6SJM9_SOLSE</name>
<protein>
    <submittedName>
        <fullName evidence="1">Uncharacterized protein</fullName>
    </submittedName>
</protein>
<dbReference type="AlphaFoldDB" id="A0AAV6SJM9"/>
<sequence>MEAWASTQQQLTVKYRQLCVCVSDTAEWSLCGEVARCSEATFVARSGAKLHGRRRCRRSRITGFTHSFICSRGSIVVAVVRRNERRCCTEWNVVRRAEEDCSLVWTSHR</sequence>